<evidence type="ECO:0000256" key="1">
    <source>
        <dbReference type="SAM" id="MobiDB-lite"/>
    </source>
</evidence>
<dbReference type="InterPro" id="IPR025584">
    <property type="entry name" value="Cthe_2159"/>
</dbReference>
<evidence type="ECO:0000313" key="3">
    <source>
        <dbReference type="Proteomes" id="UP000198535"/>
    </source>
</evidence>
<reference evidence="3" key="1">
    <citation type="submission" date="2016-10" db="EMBL/GenBank/DDBJ databases">
        <authorList>
            <person name="Varghese N."/>
            <person name="Submissions S."/>
        </authorList>
    </citation>
    <scope>NUCLEOTIDE SEQUENCE [LARGE SCALE GENOMIC DNA]</scope>
    <source>
        <strain evidence="3">Mob M</strain>
    </source>
</reference>
<feature type="region of interest" description="Disordered" evidence="1">
    <location>
        <begin position="392"/>
        <end position="414"/>
    </location>
</feature>
<proteinExistence type="predicted"/>
<keyword evidence="3" id="KW-1185">Reference proteome</keyword>
<sequence length="414" mass="43905">MKKYILIGGALLALLLIFLSVGGSIIPATTEENNNDLSDEGSIVSTITGESNEDISIYAASSEFTSRDLEQEADLEDATYIEAGSDTDITISEEGVYVISGEATDATIYVDVEDESKVQIVLDGVNIVNEDMPVIYVKSADKVFITTTDSENYMETTGAFVSDGDTNLDAVIFSKDDLVFNGVGSLEIVSSENGISSKDDIKVTGGTYYVTSELDSFEANDRILIYDGTFTVDSSKDTFHCENDEDDSLGNIYIYDGTFEINAADDGITAAGFIQIDGGDITITKASEGIEATYIVINDCNIDIYATDDGINAARKSTAYDVEIIINGGTINIEMASGDTDGIDANGTVTINDGYITITCNSGIDVDEESYINGGTVIVNGVQIYEIQAEMMGGGNRPGGPGDGTMPPGGGMRR</sequence>
<organism evidence="2 3">
    <name type="scientific">Methanolobus profundi</name>
    <dbReference type="NCBI Taxonomy" id="487685"/>
    <lineage>
        <taxon>Archaea</taxon>
        <taxon>Methanobacteriati</taxon>
        <taxon>Methanobacteriota</taxon>
        <taxon>Stenosarchaea group</taxon>
        <taxon>Methanomicrobia</taxon>
        <taxon>Methanosarcinales</taxon>
        <taxon>Methanosarcinaceae</taxon>
        <taxon>Methanolobus</taxon>
    </lineage>
</organism>
<evidence type="ECO:0008006" key="4">
    <source>
        <dbReference type="Google" id="ProtNLM"/>
    </source>
</evidence>
<dbReference type="Pfam" id="PF14262">
    <property type="entry name" value="Cthe_2159"/>
    <property type="match status" value="1"/>
</dbReference>
<evidence type="ECO:0000313" key="2">
    <source>
        <dbReference type="EMBL" id="SFM22927.1"/>
    </source>
</evidence>
<dbReference type="RefSeq" id="WP_091932596.1">
    <property type="nucleotide sequence ID" value="NZ_FOUJ01000001.1"/>
</dbReference>
<dbReference type="OrthoDB" id="125318at2157"/>
<dbReference type="AlphaFoldDB" id="A0A1I4P5V6"/>
<dbReference type="Proteomes" id="UP000198535">
    <property type="component" value="Unassembled WGS sequence"/>
</dbReference>
<dbReference type="EMBL" id="FOUJ01000001">
    <property type="protein sequence ID" value="SFM22927.1"/>
    <property type="molecule type" value="Genomic_DNA"/>
</dbReference>
<gene>
    <name evidence="2" type="ORF">SAMN04488696_0459</name>
</gene>
<name>A0A1I4P5V6_9EURY</name>
<dbReference type="STRING" id="487685.SAMN04488696_0459"/>
<accession>A0A1I4P5V6</accession>
<protein>
    <recommendedName>
        <fullName evidence="4">Carbohydrate-binding domain-containing protein</fullName>
    </recommendedName>
</protein>